<sequence length="271" mass="28060">MTVVRRARWLALVVLVSSAVLGTSGCSSGSQASSGVSGTSNSPTAERDPSGVRIPLGQVARVPVPADAVLVIVVPDAWGEAAATLQCTATDTSVGERLTLHPPQGAPAARTDPGWRPLWMIPAGPTAVLEVGCTDPESAVPAGQGNEIRVEPRGVMPTAGPNAPVNVGQDSDGKDVSLSPNQRLIVSLRANPSTGFGWQLQQLDQNIVKQTGDADYRGDANEGQLVGVGGASVWTFTAAAPGTTTLMLTYQRSWEPGIQPAQRFSLTVHVV</sequence>
<dbReference type="InterPro" id="IPR018990">
    <property type="entry name" value="Prot_inh_I42_chagasin"/>
</dbReference>
<dbReference type="InterPro" id="IPR052781">
    <property type="entry name" value="Cys_protease_inhibitor_I42"/>
</dbReference>
<dbReference type="GO" id="GO:0030414">
    <property type="term" value="F:peptidase inhibitor activity"/>
    <property type="evidence" value="ECO:0007669"/>
    <property type="project" value="UniProtKB-KW"/>
</dbReference>
<comment type="caution">
    <text evidence="6">The sequence shown here is derived from an EMBL/GenBank/DDBJ whole genome shotgun (WGS) entry which is preliminary data.</text>
</comment>
<dbReference type="EMBL" id="JAHKNI010000014">
    <property type="protein sequence ID" value="MBU3066493.1"/>
    <property type="molecule type" value="Genomic_DNA"/>
</dbReference>
<proteinExistence type="predicted"/>
<keyword evidence="4" id="KW-0732">Signal</keyword>
<feature type="compositionally biased region" description="Low complexity" evidence="3">
    <location>
        <begin position="24"/>
        <end position="44"/>
    </location>
</feature>
<organism evidence="6 7">
    <name type="scientific">Nocardia albiluteola</name>
    <dbReference type="NCBI Taxonomy" id="2842303"/>
    <lineage>
        <taxon>Bacteria</taxon>
        <taxon>Bacillati</taxon>
        <taxon>Actinomycetota</taxon>
        <taxon>Actinomycetes</taxon>
        <taxon>Mycobacteriales</taxon>
        <taxon>Nocardiaceae</taxon>
        <taxon>Nocardia</taxon>
    </lineage>
</organism>
<feature type="region of interest" description="Disordered" evidence="3">
    <location>
        <begin position="24"/>
        <end position="51"/>
    </location>
</feature>
<dbReference type="Gene3D" id="2.60.40.2020">
    <property type="match status" value="1"/>
</dbReference>
<evidence type="ECO:0000313" key="7">
    <source>
        <dbReference type="Proteomes" id="UP000733379"/>
    </source>
</evidence>
<feature type="chain" id="PRO_5046189567" evidence="4">
    <location>
        <begin position="33"/>
        <end position="271"/>
    </location>
</feature>
<dbReference type="PANTHER" id="PTHR36530:SF1">
    <property type="entry name" value="AMOEBIASIN-1"/>
    <property type="match status" value="1"/>
</dbReference>
<dbReference type="InterPro" id="IPR036331">
    <property type="entry name" value="Chagasin-like_sf"/>
</dbReference>
<dbReference type="PANTHER" id="PTHR36530">
    <property type="entry name" value="INHIBITOR OF CYSTEINE PEPTIDASE"/>
    <property type="match status" value="1"/>
</dbReference>
<evidence type="ECO:0000256" key="2">
    <source>
        <dbReference type="ARBA" id="ARBA00022704"/>
    </source>
</evidence>
<keyword evidence="7" id="KW-1185">Reference proteome</keyword>
<keyword evidence="1 6" id="KW-0646">Protease inhibitor</keyword>
<dbReference type="Pfam" id="PF09394">
    <property type="entry name" value="Inhibitor_I42"/>
    <property type="match status" value="1"/>
</dbReference>
<name>A0ABS6BB98_9NOCA</name>
<gene>
    <name evidence="6" type="ORF">KO481_33850</name>
</gene>
<accession>A0ABS6BB98</accession>
<evidence type="ECO:0000313" key="6">
    <source>
        <dbReference type="EMBL" id="MBU3066493.1"/>
    </source>
</evidence>
<evidence type="ECO:0000256" key="1">
    <source>
        <dbReference type="ARBA" id="ARBA00022690"/>
    </source>
</evidence>
<dbReference type="Proteomes" id="UP000733379">
    <property type="component" value="Unassembled WGS sequence"/>
</dbReference>
<dbReference type="PROSITE" id="PS51257">
    <property type="entry name" value="PROKAR_LIPOPROTEIN"/>
    <property type="match status" value="1"/>
</dbReference>
<keyword evidence="2" id="KW-0789">Thiol protease inhibitor</keyword>
<evidence type="ECO:0000259" key="5">
    <source>
        <dbReference type="Pfam" id="PF09394"/>
    </source>
</evidence>
<feature type="signal peptide" evidence="4">
    <location>
        <begin position="1"/>
        <end position="32"/>
    </location>
</feature>
<evidence type="ECO:0000256" key="4">
    <source>
        <dbReference type="SAM" id="SignalP"/>
    </source>
</evidence>
<dbReference type="RefSeq" id="WP_215922556.1">
    <property type="nucleotide sequence ID" value="NZ_JAHKNI010000014.1"/>
</dbReference>
<evidence type="ECO:0000256" key="3">
    <source>
        <dbReference type="SAM" id="MobiDB-lite"/>
    </source>
</evidence>
<protein>
    <submittedName>
        <fullName evidence="6">Protease inhibitor I42 family protein</fullName>
    </submittedName>
</protein>
<feature type="domain" description="Proteinase inhibitor I42 chagasin" evidence="5">
    <location>
        <begin position="178"/>
        <end position="268"/>
    </location>
</feature>
<reference evidence="6 7" key="1">
    <citation type="submission" date="2021-06" db="EMBL/GenBank/DDBJ databases">
        <title>Actinomycetes sequencing.</title>
        <authorList>
            <person name="Shan Q."/>
        </authorList>
    </citation>
    <scope>NUCLEOTIDE SEQUENCE [LARGE SCALE GENOMIC DNA]</scope>
    <source>
        <strain evidence="6 7">NEAU-G5</strain>
    </source>
</reference>
<dbReference type="SUPFAM" id="SSF141066">
    <property type="entry name" value="ICP-like"/>
    <property type="match status" value="1"/>
</dbReference>